<dbReference type="STRING" id="7897.ENSLACP00000021849"/>
<dbReference type="Pfam" id="PF00020">
    <property type="entry name" value="TNFR_c6"/>
    <property type="match status" value="2"/>
</dbReference>
<dbReference type="GO" id="GO:0002720">
    <property type="term" value="P:positive regulation of cytokine production involved in immune response"/>
    <property type="evidence" value="ECO:0007669"/>
    <property type="project" value="TreeGrafter"/>
</dbReference>
<evidence type="ECO:0000313" key="5">
    <source>
        <dbReference type="Proteomes" id="UP000008672"/>
    </source>
</evidence>
<dbReference type="PANTHER" id="PTHR46838">
    <property type="entry name" value="TUMOR NECROSIS FACTOR RECEPTOR SUPERFAMILY MEMBER 14"/>
    <property type="match status" value="1"/>
</dbReference>
<dbReference type="GO" id="GO:2000406">
    <property type="term" value="P:positive regulation of T cell migration"/>
    <property type="evidence" value="ECO:0007669"/>
    <property type="project" value="TreeGrafter"/>
</dbReference>
<dbReference type="Ensembl" id="ENSLACT00000026491.1">
    <property type="protein sequence ID" value="ENSLACP00000021849.1"/>
    <property type="gene ID" value="ENSLACG00000022535.1"/>
</dbReference>
<name>M3XGJ3_LATCH</name>
<dbReference type="GO" id="GO:0050830">
    <property type="term" value="P:defense response to Gram-positive bacterium"/>
    <property type="evidence" value="ECO:0007669"/>
    <property type="project" value="TreeGrafter"/>
</dbReference>
<dbReference type="SMART" id="SM00208">
    <property type="entry name" value="TNFR"/>
    <property type="match status" value="2"/>
</dbReference>
<dbReference type="AlphaFoldDB" id="M3XGJ3"/>
<accession>M3XGJ3</accession>
<dbReference type="SUPFAM" id="SSF57586">
    <property type="entry name" value="TNF receptor-like"/>
    <property type="match status" value="1"/>
</dbReference>
<dbReference type="EMBL" id="AFYH01153816">
    <property type="status" value="NOT_ANNOTATED_CDS"/>
    <property type="molecule type" value="Genomic_DNA"/>
</dbReference>
<dbReference type="GO" id="GO:0009897">
    <property type="term" value="C:external side of plasma membrane"/>
    <property type="evidence" value="ECO:0007669"/>
    <property type="project" value="TreeGrafter"/>
</dbReference>
<reference evidence="4" key="2">
    <citation type="submission" date="2025-08" db="UniProtKB">
        <authorList>
            <consortium name="Ensembl"/>
        </authorList>
    </citation>
    <scope>IDENTIFICATION</scope>
</reference>
<organism evidence="4 5">
    <name type="scientific">Latimeria chalumnae</name>
    <name type="common">Coelacanth</name>
    <dbReference type="NCBI Taxonomy" id="7897"/>
    <lineage>
        <taxon>Eukaryota</taxon>
        <taxon>Metazoa</taxon>
        <taxon>Chordata</taxon>
        <taxon>Craniata</taxon>
        <taxon>Vertebrata</taxon>
        <taxon>Euteleostomi</taxon>
        <taxon>Coelacanthiformes</taxon>
        <taxon>Coelacanthidae</taxon>
        <taxon>Latimeria</taxon>
    </lineage>
</organism>
<dbReference type="HOGENOM" id="CLU_052667_3_0_1"/>
<evidence type="ECO:0000256" key="1">
    <source>
        <dbReference type="PROSITE-ProRule" id="PRU00206"/>
    </source>
</evidence>
<evidence type="ECO:0000313" key="4">
    <source>
        <dbReference type="Ensembl" id="ENSLACP00000021849.1"/>
    </source>
</evidence>
<reference evidence="5" key="1">
    <citation type="submission" date="2011-08" db="EMBL/GenBank/DDBJ databases">
        <title>The draft genome of Latimeria chalumnae.</title>
        <authorList>
            <person name="Di Palma F."/>
            <person name="Alfoldi J."/>
            <person name="Johnson J."/>
            <person name="Berlin A."/>
            <person name="Gnerre S."/>
            <person name="Jaffe D."/>
            <person name="MacCallum I."/>
            <person name="Young S."/>
            <person name="Walker B.J."/>
            <person name="Lander E."/>
            <person name="Lindblad-Toh K."/>
        </authorList>
    </citation>
    <scope>NUCLEOTIDE SEQUENCE [LARGE SCALE GENOMIC DNA]</scope>
    <source>
        <strain evidence="5">Wild caught</strain>
    </source>
</reference>
<feature type="repeat" description="TNFR-Cys" evidence="1">
    <location>
        <begin position="1"/>
        <end position="43"/>
    </location>
</feature>
<dbReference type="GO" id="GO:0046642">
    <property type="term" value="P:negative regulation of alpha-beta T cell proliferation"/>
    <property type="evidence" value="ECO:0007669"/>
    <property type="project" value="TreeGrafter"/>
</dbReference>
<dbReference type="PANTHER" id="PTHR46838:SF1">
    <property type="entry name" value="TUMOR NECROSIS FACTOR RECEPTOR SUPERFAMILY MEMBER 14"/>
    <property type="match status" value="1"/>
</dbReference>
<keyword evidence="1" id="KW-1015">Disulfide bond</keyword>
<dbReference type="GO" id="GO:0050829">
    <property type="term" value="P:defense response to Gram-negative bacterium"/>
    <property type="evidence" value="ECO:0007669"/>
    <property type="project" value="TreeGrafter"/>
</dbReference>
<dbReference type="PROSITE" id="PS50050">
    <property type="entry name" value="TNFR_NGFR_2"/>
    <property type="match status" value="1"/>
</dbReference>
<dbReference type="OMA" id="GNERCEM"/>
<protein>
    <recommendedName>
        <fullName evidence="3">TNFR-Cys domain-containing protein</fullName>
    </recommendedName>
</protein>
<feature type="disulfide bond" evidence="1">
    <location>
        <begin position="2"/>
        <end position="17"/>
    </location>
</feature>
<dbReference type="EMBL" id="AFYH01153817">
    <property type="status" value="NOT_ANNOTATED_CDS"/>
    <property type="molecule type" value="Genomic_DNA"/>
</dbReference>
<keyword evidence="2" id="KW-1133">Transmembrane helix</keyword>
<feature type="domain" description="TNFR-Cys" evidence="3">
    <location>
        <begin position="1"/>
        <end position="43"/>
    </location>
</feature>
<reference evidence="4" key="3">
    <citation type="submission" date="2025-09" db="UniProtKB">
        <authorList>
            <consortium name="Ensembl"/>
        </authorList>
    </citation>
    <scope>IDENTIFICATION</scope>
</reference>
<dbReference type="Gene3D" id="2.10.50.10">
    <property type="entry name" value="Tumor Necrosis Factor Receptor, subunit A, domain 2"/>
    <property type="match status" value="2"/>
</dbReference>
<keyword evidence="2" id="KW-0812">Transmembrane</keyword>
<dbReference type="GeneTree" id="ENSGT00950000183126"/>
<dbReference type="InParanoid" id="M3XGJ3"/>
<comment type="caution">
    <text evidence="1">Lacks conserved residue(s) required for the propagation of feature annotation.</text>
</comment>
<proteinExistence type="predicted"/>
<dbReference type="InterPro" id="IPR001368">
    <property type="entry name" value="TNFR/NGFR_Cys_rich_reg"/>
</dbReference>
<sequence>MCRPGEFMSYAHGYSSCFRCGSCDEEMNLVEVAACTTVKDTQCVCKDGYNCTAVSGNERCEMCEQSSLCPPGEGKSPSGGQDGAIGQTHCQKCPERFFSKESSHDPCQPWTSCEDVGLAEIQKGSPTSDSECGLWPHKRWALIFLPILVVAIATVGIASRWRQ</sequence>
<evidence type="ECO:0000256" key="2">
    <source>
        <dbReference type="SAM" id="Phobius"/>
    </source>
</evidence>
<feature type="transmembrane region" description="Helical" evidence="2">
    <location>
        <begin position="140"/>
        <end position="158"/>
    </location>
</feature>
<keyword evidence="2" id="KW-0472">Membrane</keyword>
<keyword evidence="5" id="KW-1185">Reference proteome</keyword>
<evidence type="ECO:0000259" key="3">
    <source>
        <dbReference type="PROSITE" id="PS50050"/>
    </source>
</evidence>
<dbReference type="Proteomes" id="UP000008672">
    <property type="component" value="Unassembled WGS sequence"/>
</dbReference>
<dbReference type="EMBL" id="AFYH01153814">
    <property type="status" value="NOT_ANNOTATED_CDS"/>
    <property type="molecule type" value="Genomic_DNA"/>
</dbReference>
<dbReference type="EMBL" id="AFYH01153815">
    <property type="status" value="NOT_ANNOTATED_CDS"/>
    <property type="molecule type" value="Genomic_DNA"/>
</dbReference>